<dbReference type="Proteomes" id="UP001470230">
    <property type="component" value="Unassembled WGS sequence"/>
</dbReference>
<gene>
    <name evidence="8" type="ORF">M9Y10_005545</name>
</gene>
<dbReference type="PANTHER" id="PTHR22763">
    <property type="entry name" value="RING ZINC FINGER PROTEIN"/>
    <property type="match status" value="1"/>
</dbReference>
<evidence type="ECO:0000313" key="8">
    <source>
        <dbReference type="EMBL" id="KAK8875380.1"/>
    </source>
</evidence>
<dbReference type="SMART" id="SM00184">
    <property type="entry name" value="RING"/>
    <property type="match status" value="1"/>
</dbReference>
<protein>
    <submittedName>
        <fullName evidence="8">E3 ubiquitin-protein ligase synoviolin</fullName>
    </submittedName>
</protein>
<comment type="caution">
    <text evidence="8">The sequence shown here is derived from an EMBL/GenBank/DDBJ whole genome shotgun (WGS) entry which is preliminary data.</text>
</comment>
<feature type="transmembrane region" description="Helical" evidence="6">
    <location>
        <begin position="226"/>
        <end position="248"/>
    </location>
</feature>
<evidence type="ECO:0000256" key="1">
    <source>
        <dbReference type="ARBA" id="ARBA00022723"/>
    </source>
</evidence>
<feature type="compositionally biased region" description="Low complexity" evidence="5">
    <location>
        <begin position="513"/>
        <end position="529"/>
    </location>
</feature>
<dbReference type="InterPro" id="IPR050731">
    <property type="entry name" value="HRD1_E3_ubiq-ligases"/>
</dbReference>
<evidence type="ECO:0000256" key="2">
    <source>
        <dbReference type="ARBA" id="ARBA00022771"/>
    </source>
</evidence>
<reference evidence="8 9" key="1">
    <citation type="submission" date="2024-04" db="EMBL/GenBank/DDBJ databases">
        <title>Tritrichomonas musculus Genome.</title>
        <authorList>
            <person name="Alves-Ferreira E."/>
            <person name="Grigg M."/>
            <person name="Lorenzi H."/>
            <person name="Galac M."/>
        </authorList>
    </citation>
    <scope>NUCLEOTIDE SEQUENCE [LARGE SCALE GENOMIC DNA]</scope>
    <source>
        <strain evidence="8 9">EAF2021</strain>
    </source>
</reference>
<dbReference type="PANTHER" id="PTHR22763:SF184">
    <property type="entry name" value="E3 UBIQUITIN-PROTEIN LIGASE SYNOVIOLIN"/>
    <property type="match status" value="1"/>
</dbReference>
<sequence>MSPVYYFSSNANTIIELVSQKQSLKPLSYFKSKSNNSPSTSSRFISLFQEMQKIPFVAKIATVPISNPSSSIPFVVSSEPDPFNNYFSINSIIKSFRNSPNFFRFYFKHLNSTIYTDDSSDSTYDQKSNETIKLNVNEITLYGEYEDDKDQKICKVLESFFAFNPLESRFTQVNESEFKTKKINKIIQKSKHLKSDILYINFLFYSNFVSSFTTKNSNGIFYEINNIVNFEIVIIITVLFYIGLRLYLLISNCINYRETQKAWKSLILLPNASTIDLLRCQQTCIICRNKMTTKTAKRLRCHHCIHLTCLIKWTKLRNRCPLCQEEIIMSQDGNGHYSYFYSYNHHIFNHSIKRKNKINSFDNFIDFITGKNNNNVQNLPLNDNDGIGRNSDEDEQNVSPYFLFYVCSLRKFRFLRRHLVIINKKCSSNVSYFIEKKKNELSMNKYDNKSIGSEDKNIEINGIIINKKSKLFHLLNGNCDNSANIKNNIANDKTENVDATVNNEIENDDVNDPNEINNKIKANNDNNDINLDEENNINNNDGGIMNNNNNDEMEAIDFNLNNRMINNNININNNNDDEIQVIDLDETNINNNNDAVINNDANLIFDNSNIFTYLNESGFQACTNDLIMNSLISNNDEIDEEMAARKLVSQYKERFEFDRALLDIVCQEMQANLPFLLKEESFLANQQKELQKIRDISKEEIEEINHITQKVSSLIRKYRAALKEIEDQMPWTVFNNPFDEIQ</sequence>
<keyword evidence="6" id="KW-0472">Membrane</keyword>
<feature type="transmembrane region" description="Helical" evidence="6">
    <location>
        <begin position="197"/>
        <end position="214"/>
    </location>
</feature>
<keyword evidence="6" id="KW-0812">Transmembrane</keyword>
<evidence type="ECO:0000256" key="3">
    <source>
        <dbReference type="ARBA" id="ARBA00022833"/>
    </source>
</evidence>
<dbReference type="PROSITE" id="PS50089">
    <property type="entry name" value="ZF_RING_2"/>
    <property type="match status" value="1"/>
</dbReference>
<evidence type="ECO:0000256" key="5">
    <source>
        <dbReference type="SAM" id="MobiDB-lite"/>
    </source>
</evidence>
<organism evidence="8 9">
    <name type="scientific">Tritrichomonas musculus</name>
    <dbReference type="NCBI Taxonomy" id="1915356"/>
    <lineage>
        <taxon>Eukaryota</taxon>
        <taxon>Metamonada</taxon>
        <taxon>Parabasalia</taxon>
        <taxon>Tritrichomonadida</taxon>
        <taxon>Tritrichomonadidae</taxon>
        <taxon>Tritrichomonas</taxon>
    </lineage>
</organism>
<keyword evidence="6" id="KW-1133">Transmembrane helix</keyword>
<dbReference type="SUPFAM" id="SSF57850">
    <property type="entry name" value="RING/U-box"/>
    <property type="match status" value="1"/>
</dbReference>
<evidence type="ECO:0000256" key="4">
    <source>
        <dbReference type="PROSITE-ProRule" id="PRU00175"/>
    </source>
</evidence>
<keyword evidence="9" id="KW-1185">Reference proteome</keyword>
<keyword evidence="3" id="KW-0862">Zinc</keyword>
<keyword evidence="2 4" id="KW-0863">Zinc-finger</keyword>
<proteinExistence type="predicted"/>
<dbReference type="Pfam" id="PF13639">
    <property type="entry name" value="zf-RING_2"/>
    <property type="match status" value="1"/>
</dbReference>
<dbReference type="InterPro" id="IPR013083">
    <property type="entry name" value="Znf_RING/FYVE/PHD"/>
</dbReference>
<dbReference type="Gene3D" id="3.30.40.10">
    <property type="entry name" value="Zinc/RING finger domain, C3HC4 (zinc finger)"/>
    <property type="match status" value="1"/>
</dbReference>
<evidence type="ECO:0000256" key="6">
    <source>
        <dbReference type="SAM" id="Phobius"/>
    </source>
</evidence>
<feature type="domain" description="RING-type" evidence="7">
    <location>
        <begin position="284"/>
        <end position="324"/>
    </location>
</feature>
<dbReference type="EMBL" id="JAPFFF010000012">
    <property type="protein sequence ID" value="KAK8875380.1"/>
    <property type="molecule type" value="Genomic_DNA"/>
</dbReference>
<keyword evidence="1" id="KW-0479">Metal-binding</keyword>
<name>A0ABR2JEN6_9EUKA</name>
<evidence type="ECO:0000313" key="9">
    <source>
        <dbReference type="Proteomes" id="UP001470230"/>
    </source>
</evidence>
<dbReference type="InterPro" id="IPR001841">
    <property type="entry name" value="Znf_RING"/>
</dbReference>
<feature type="region of interest" description="Disordered" evidence="5">
    <location>
        <begin position="505"/>
        <end position="531"/>
    </location>
</feature>
<accession>A0ABR2JEN6</accession>
<evidence type="ECO:0000259" key="7">
    <source>
        <dbReference type="PROSITE" id="PS50089"/>
    </source>
</evidence>